<dbReference type="Gene3D" id="3.30.420.10">
    <property type="entry name" value="Ribonuclease H-like superfamily/Ribonuclease H"/>
    <property type="match status" value="1"/>
</dbReference>
<accession>A0A850ZNF1</accession>
<reference evidence="8" key="1">
    <citation type="submission" date="2019-09" db="EMBL/GenBank/DDBJ databases">
        <title>Bird 10,000 Genomes (B10K) Project - Family phase.</title>
        <authorList>
            <person name="Zhang G."/>
        </authorList>
    </citation>
    <scope>NUCLEOTIDE SEQUENCE</scope>
    <source>
        <strain evidence="8">B10K-DU-012-47</strain>
    </source>
</reference>
<keyword evidence="3" id="KW-0540">Nuclease</keyword>
<dbReference type="PROSITE" id="PS50994">
    <property type="entry name" value="INTEGRASE"/>
    <property type="match status" value="1"/>
</dbReference>
<dbReference type="GO" id="GO:0035613">
    <property type="term" value="F:RNA stem-loop binding"/>
    <property type="evidence" value="ECO:0007669"/>
    <property type="project" value="TreeGrafter"/>
</dbReference>
<dbReference type="EMBL" id="WAAG01095069">
    <property type="protein sequence ID" value="NWI07775.1"/>
    <property type="molecule type" value="Genomic_DNA"/>
</dbReference>
<evidence type="ECO:0000313" key="8">
    <source>
        <dbReference type="EMBL" id="NWI07775.1"/>
    </source>
</evidence>
<evidence type="ECO:0000256" key="1">
    <source>
        <dbReference type="ARBA" id="ARBA00022679"/>
    </source>
</evidence>
<organism evidence="8 9">
    <name type="scientific">Tichodroma muraria</name>
    <dbReference type="NCBI Taxonomy" id="237442"/>
    <lineage>
        <taxon>Eukaryota</taxon>
        <taxon>Metazoa</taxon>
        <taxon>Chordata</taxon>
        <taxon>Craniata</taxon>
        <taxon>Vertebrata</taxon>
        <taxon>Euteleostomi</taxon>
        <taxon>Archelosauria</taxon>
        <taxon>Archosauria</taxon>
        <taxon>Dinosauria</taxon>
        <taxon>Saurischia</taxon>
        <taxon>Theropoda</taxon>
        <taxon>Coelurosauria</taxon>
        <taxon>Aves</taxon>
        <taxon>Neognathae</taxon>
        <taxon>Neoaves</taxon>
        <taxon>Telluraves</taxon>
        <taxon>Australaves</taxon>
        <taxon>Passeriformes</taxon>
        <taxon>Sittidae</taxon>
        <taxon>Tichodroma</taxon>
    </lineage>
</organism>
<keyword evidence="2" id="KW-0548">Nucleotidyltransferase</keyword>
<dbReference type="GO" id="GO:0015074">
    <property type="term" value="P:DNA integration"/>
    <property type="evidence" value="ECO:0007669"/>
    <property type="project" value="InterPro"/>
</dbReference>
<keyword evidence="9" id="KW-1185">Reference proteome</keyword>
<evidence type="ECO:0000259" key="7">
    <source>
        <dbReference type="PROSITE" id="PS50994"/>
    </source>
</evidence>
<gene>
    <name evidence="8" type="primary">Ervk18_1</name>
    <name evidence="8" type="ORF">TICMUR_R12616</name>
</gene>
<keyword evidence="1" id="KW-0808">Transferase</keyword>
<evidence type="ECO:0000256" key="4">
    <source>
        <dbReference type="ARBA" id="ARBA00022759"/>
    </source>
</evidence>
<dbReference type="GO" id="GO:0004519">
    <property type="term" value="F:endonuclease activity"/>
    <property type="evidence" value="ECO:0007669"/>
    <property type="project" value="UniProtKB-KW"/>
</dbReference>
<dbReference type="Proteomes" id="UP000629438">
    <property type="component" value="Unassembled WGS sequence"/>
</dbReference>
<dbReference type="GO" id="GO:0016787">
    <property type="term" value="F:hydrolase activity"/>
    <property type="evidence" value="ECO:0007669"/>
    <property type="project" value="UniProtKB-KW"/>
</dbReference>
<protein>
    <submittedName>
        <fullName evidence="8">POK18 protein</fullName>
    </submittedName>
</protein>
<dbReference type="PANTHER" id="PTHR41694">
    <property type="entry name" value="ENDOGENOUS RETROVIRUS GROUP K MEMBER POL PROTEIN"/>
    <property type="match status" value="1"/>
</dbReference>
<dbReference type="SUPFAM" id="SSF53098">
    <property type="entry name" value="Ribonuclease H-like"/>
    <property type="match status" value="1"/>
</dbReference>
<keyword evidence="4" id="KW-0255">Endonuclease</keyword>
<keyword evidence="5" id="KW-0378">Hydrolase</keyword>
<comment type="caution">
    <text evidence="8">The sequence shown here is derived from an EMBL/GenBank/DDBJ whole genome shotgun (WGS) entry which is preliminary data.</text>
</comment>
<feature type="non-terminal residue" evidence="8">
    <location>
        <position position="1"/>
    </location>
</feature>
<dbReference type="OrthoDB" id="9386368at2759"/>
<evidence type="ECO:0000313" key="9">
    <source>
        <dbReference type="Proteomes" id="UP000629438"/>
    </source>
</evidence>
<dbReference type="InterPro" id="IPR012337">
    <property type="entry name" value="RNaseH-like_sf"/>
</dbReference>
<feature type="domain" description="Integrase catalytic" evidence="7">
    <location>
        <begin position="1"/>
        <end position="54"/>
    </location>
</feature>
<feature type="non-terminal residue" evidence="8">
    <location>
        <position position="54"/>
    </location>
</feature>
<name>A0A850ZNF1_9PASS</name>
<evidence type="ECO:0000256" key="5">
    <source>
        <dbReference type="ARBA" id="ARBA00022801"/>
    </source>
</evidence>
<dbReference type="InterPro" id="IPR036397">
    <property type="entry name" value="RNaseH_sf"/>
</dbReference>
<dbReference type="InterPro" id="IPR001584">
    <property type="entry name" value="Integrase_cat-core"/>
</dbReference>
<dbReference type="GO" id="GO:0003964">
    <property type="term" value="F:RNA-directed DNA polymerase activity"/>
    <property type="evidence" value="ECO:0007669"/>
    <property type="project" value="UniProtKB-KW"/>
</dbReference>
<evidence type="ECO:0000256" key="2">
    <source>
        <dbReference type="ARBA" id="ARBA00022695"/>
    </source>
</evidence>
<evidence type="ECO:0000256" key="3">
    <source>
        <dbReference type="ARBA" id="ARBA00022722"/>
    </source>
</evidence>
<sequence>FAVMGLPQEIKTDNGTGYQAQWSQDFLARWGVKHMAGIPGNSTGQAIIERTHQV</sequence>
<proteinExistence type="predicted"/>
<dbReference type="PANTHER" id="PTHR41694:SF3">
    <property type="entry name" value="RNA-DIRECTED DNA POLYMERASE-RELATED"/>
    <property type="match status" value="1"/>
</dbReference>
<evidence type="ECO:0000256" key="6">
    <source>
        <dbReference type="ARBA" id="ARBA00022918"/>
    </source>
</evidence>
<keyword evidence="6" id="KW-0695">RNA-directed DNA polymerase</keyword>
<dbReference type="AlphaFoldDB" id="A0A850ZNF1"/>